<evidence type="ECO:0000313" key="2">
    <source>
        <dbReference type="EMBL" id="KAJ5204108.1"/>
    </source>
</evidence>
<comment type="caution">
    <text evidence="2">The sequence shown here is derived from an EMBL/GenBank/DDBJ whole genome shotgun (WGS) entry which is preliminary data.</text>
</comment>
<feature type="compositionally biased region" description="Acidic residues" evidence="1">
    <location>
        <begin position="443"/>
        <end position="454"/>
    </location>
</feature>
<accession>A0A9W9SZP3</accession>
<protein>
    <submittedName>
        <fullName evidence="2">Uncharacterized protein</fullName>
    </submittedName>
</protein>
<feature type="region of interest" description="Disordered" evidence="1">
    <location>
        <begin position="487"/>
        <end position="514"/>
    </location>
</feature>
<feature type="compositionally biased region" description="Basic and acidic residues" evidence="1">
    <location>
        <begin position="238"/>
        <end position="248"/>
    </location>
</feature>
<feature type="compositionally biased region" description="Basic and acidic residues" evidence="1">
    <location>
        <begin position="75"/>
        <end position="88"/>
    </location>
</feature>
<feature type="compositionally biased region" description="Basic residues" evidence="1">
    <location>
        <begin position="504"/>
        <end position="514"/>
    </location>
</feature>
<feature type="compositionally biased region" description="Acidic residues" evidence="1">
    <location>
        <begin position="290"/>
        <end position="310"/>
    </location>
</feature>
<feature type="compositionally biased region" description="Basic and acidic residues" evidence="1">
    <location>
        <begin position="120"/>
        <end position="134"/>
    </location>
</feature>
<dbReference type="EMBL" id="JAPQKR010000012">
    <property type="protein sequence ID" value="KAJ5204108.1"/>
    <property type="molecule type" value="Genomic_DNA"/>
</dbReference>
<sequence>MTEETTRLHIVPLTPDLLPSVLPPSLRQSATDVSFHSIPTFPENSYGYITLPTMDAEKIKKKLNGSILKGKKFKVETARPSKRQRVEEEAAEVPAEEKKKSKKRKSKDVKDEMLDGYEISSDRKVKRGWTEPSKKERRRSDKRNKDDKKEKPQPKSKYTEKAECLFRTKLPPNRLSAEADDKKAKKKKKSSQESVVHEFAKTVTQPSFLRSTGEDVAPTTTFEEGKGWVDSTGTMKEPASEKVRKGDFRPGQVPGTKEKPPRKKSIPKEKTPEPLSEPEDWTSSSGSSDESSDSEGEGEVDSSSDDSSDSSDEKASEQPLPSKEAVKSPDADASNNDKSGSEEPEEPATARDGDESSPKEIHPLEALFKRPAPAAAPEEQIVPEANAGFSFFGADDIESDDEPHVEPQTPFTPFTKRDLQDRGLRSAAPTPDTSMVSRRLNWTEEDDEEEDESSVDTPVSKARGIEASKEETEFAKWFWEHRGENNRAWKKRRRDAAKEQRQRENRKKGMKGRS</sequence>
<dbReference type="AlphaFoldDB" id="A0A9W9SZP3"/>
<proteinExistence type="predicted"/>
<evidence type="ECO:0000256" key="1">
    <source>
        <dbReference type="SAM" id="MobiDB-lite"/>
    </source>
</evidence>
<feature type="compositionally biased region" description="Basic and acidic residues" evidence="1">
    <location>
        <begin position="143"/>
        <end position="166"/>
    </location>
</feature>
<feature type="region of interest" description="Disordered" evidence="1">
    <location>
        <begin position="75"/>
        <end position="467"/>
    </location>
</feature>
<gene>
    <name evidence="2" type="ORF">N7498_004987</name>
</gene>
<reference evidence="2" key="2">
    <citation type="journal article" date="2023" name="IMA Fungus">
        <title>Comparative genomic study of the Penicillium genus elucidates a diverse pangenome and 15 lateral gene transfer events.</title>
        <authorList>
            <person name="Petersen C."/>
            <person name="Sorensen T."/>
            <person name="Nielsen M.R."/>
            <person name="Sondergaard T.E."/>
            <person name="Sorensen J.L."/>
            <person name="Fitzpatrick D.A."/>
            <person name="Frisvad J.C."/>
            <person name="Nielsen K.L."/>
        </authorList>
    </citation>
    <scope>NUCLEOTIDE SEQUENCE</scope>
    <source>
        <strain evidence="2">IBT 15544</strain>
    </source>
</reference>
<keyword evidence="3" id="KW-1185">Reference proteome</keyword>
<dbReference type="RefSeq" id="XP_058308587.1">
    <property type="nucleotide sequence ID" value="XM_058452049.1"/>
</dbReference>
<organism evidence="2 3">
    <name type="scientific">Penicillium cinerascens</name>
    <dbReference type="NCBI Taxonomy" id="70096"/>
    <lineage>
        <taxon>Eukaryota</taxon>
        <taxon>Fungi</taxon>
        <taxon>Dikarya</taxon>
        <taxon>Ascomycota</taxon>
        <taxon>Pezizomycotina</taxon>
        <taxon>Eurotiomycetes</taxon>
        <taxon>Eurotiomycetidae</taxon>
        <taxon>Eurotiales</taxon>
        <taxon>Aspergillaceae</taxon>
        <taxon>Penicillium</taxon>
    </lineage>
</organism>
<dbReference type="OrthoDB" id="3595585at2759"/>
<evidence type="ECO:0000313" key="3">
    <source>
        <dbReference type="Proteomes" id="UP001150904"/>
    </source>
</evidence>
<feature type="compositionally biased region" description="Basic and acidic residues" evidence="1">
    <location>
        <begin position="348"/>
        <end position="363"/>
    </location>
</feature>
<dbReference type="Proteomes" id="UP001150904">
    <property type="component" value="Unassembled WGS sequence"/>
</dbReference>
<reference evidence="2" key="1">
    <citation type="submission" date="2022-12" db="EMBL/GenBank/DDBJ databases">
        <authorList>
            <person name="Petersen C."/>
        </authorList>
    </citation>
    <scope>NUCLEOTIDE SEQUENCE</scope>
    <source>
        <strain evidence="2">IBT 15544</strain>
    </source>
</reference>
<feature type="compositionally biased region" description="Basic and acidic residues" evidence="1">
    <location>
        <begin position="415"/>
        <end position="424"/>
    </location>
</feature>
<name>A0A9W9SZP3_9EURO</name>
<dbReference type="GeneID" id="83179350"/>